<dbReference type="GO" id="GO:0022627">
    <property type="term" value="C:cytosolic small ribosomal subunit"/>
    <property type="evidence" value="ECO:0007669"/>
    <property type="project" value="TreeGrafter"/>
</dbReference>
<gene>
    <name evidence="4 6" type="primary">rpsR</name>
    <name evidence="6" type="ORF">COU88_04795</name>
</gene>
<evidence type="ECO:0000256" key="4">
    <source>
        <dbReference type="HAMAP-Rule" id="MF_00270"/>
    </source>
</evidence>
<evidence type="ECO:0000256" key="2">
    <source>
        <dbReference type="ARBA" id="ARBA00022980"/>
    </source>
</evidence>
<evidence type="ECO:0000256" key="1">
    <source>
        <dbReference type="ARBA" id="ARBA00005589"/>
    </source>
</evidence>
<dbReference type="AlphaFoldDB" id="A0A2M8KRD3"/>
<comment type="similarity">
    <text evidence="1 4 5">Belongs to the bacterial ribosomal protein bS18 family.</text>
</comment>
<dbReference type="GO" id="GO:0070181">
    <property type="term" value="F:small ribosomal subunit rRNA binding"/>
    <property type="evidence" value="ECO:0007669"/>
    <property type="project" value="TreeGrafter"/>
</dbReference>
<dbReference type="PANTHER" id="PTHR13479:SF40">
    <property type="entry name" value="SMALL RIBOSOMAL SUBUNIT PROTEIN BS18M"/>
    <property type="match status" value="1"/>
</dbReference>
<keyword evidence="3 4" id="KW-0687">Ribonucleoprotein</keyword>
<keyword evidence="4" id="KW-0699">rRNA-binding</keyword>
<dbReference type="NCBIfam" id="TIGR00165">
    <property type="entry name" value="S18"/>
    <property type="match status" value="1"/>
</dbReference>
<dbReference type="Gene3D" id="4.10.640.10">
    <property type="entry name" value="Ribosomal protein S18"/>
    <property type="match status" value="1"/>
</dbReference>
<dbReference type="GO" id="GO:0006412">
    <property type="term" value="P:translation"/>
    <property type="evidence" value="ECO:0007669"/>
    <property type="project" value="UniProtKB-UniRule"/>
</dbReference>
<sequence length="80" mass="9531">MRTSTTKKFHFKSTAKCFFCKQHTRPEYKNYESLRQFMSFRGTILSSDKTGICATHQRKLSREICRARELALLPYVVYEE</sequence>
<keyword evidence="4" id="KW-0694">RNA-binding</keyword>
<organism evidence="6 7">
    <name type="scientific">Candidatus Roizmanbacteria bacterium CG10_big_fil_rev_8_21_14_0_10_39_6</name>
    <dbReference type="NCBI Taxonomy" id="1974853"/>
    <lineage>
        <taxon>Bacteria</taxon>
        <taxon>Candidatus Roizmaniibacteriota</taxon>
    </lineage>
</organism>
<evidence type="ECO:0000256" key="3">
    <source>
        <dbReference type="ARBA" id="ARBA00023274"/>
    </source>
</evidence>
<dbReference type="InterPro" id="IPR001648">
    <property type="entry name" value="Ribosomal_bS18"/>
</dbReference>
<dbReference type="SUPFAM" id="SSF46911">
    <property type="entry name" value="Ribosomal protein S18"/>
    <property type="match status" value="1"/>
</dbReference>
<comment type="subunit">
    <text evidence="4">Part of the 30S ribosomal subunit. Forms a tight heterodimer with protein bS6.</text>
</comment>
<keyword evidence="2 4" id="KW-0689">Ribosomal protein</keyword>
<comment type="function">
    <text evidence="4">Binds as a heterodimer with protein bS6 to the central domain of the 16S rRNA, where it helps stabilize the platform of the 30S subunit.</text>
</comment>
<dbReference type="HAMAP" id="MF_00270">
    <property type="entry name" value="Ribosomal_bS18"/>
    <property type="match status" value="1"/>
</dbReference>
<name>A0A2M8KRD3_9BACT</name>
<accession>A0A2M8KRD3</accession>
<dbReference type="EMBL" id="PFED01000196">
    <property type="protein sequence ID" value="PJE62481.1"/>
    <property type="molecule type" value="Genomic_DNA"/>
</dbReference>
<dbReference type="PRINTS" id="PR00974">
    <property type="entry name" value="RIBOSOMALS18"/>
</dbReference>
<reference evidence="7" key="1">
    <citation type="submission" date="2017-09" db="EMBL/GenBank/DDBJ databases">
        <title>Depth-based differentiation of microbial function through sediment-hosted aquifers and enrichment of novel symbionts in the deep terrestrial subsurface.</title>
        <authorList>
            <person name="Probst A.J."/>
            <person name="Ladd B."/>
            <person name="Jarett J.K."/>
            <person name="Geller-Mcgrath D.E."/>
            <person name="Sieber C.M.K."/>
            <person name="Emerson J.B."/>
            <person name="Anantharaman K."/>
            <person name="Thomas B.C."/>
            <person name="Malmstrom R."/>
            <person name="Stieglmeier M."/>
            <person name="Klingl A."/>
            <person name="Woyke T."/>
            <person name="Ryan C.M."/>
            <person name="Banfield J.F."/>
        </authorList>
    </citation>
    <scope>NUCLEOTIDE SEQUENCE [LARGE SCALE GENOMIC DNA]</scope>
</reference>
<dbReference type="GO" id="GO:0003735">
    <property type="term" value="F:structural constituent of ribosome"/>
    <property type="evidence" value="ECO:0007669"/>
    <property type="project" value="InterPro"/>
</dbReference>
<dbReference type="Pfam" id="PF01084">
    <property type="entry name" value="Ribosomal_S18"/>
    <property type="match status" value="1"/>
</dbReference>
<protein>
    <recommendedName>
        <fullName evidence="4">Small ribosomal subunit protein bS18</fullName>
    </recommendedName>
</protein>
<proteinExistence type="inferred from homology"/>
<comment type="caution">
    <text evidence="6">The sequence shown here is derived from an EMBL/GenBank/DDBJ whole genome shotgun (WGS) entry which is preliminary data.</text>
</comment>
<evidence type="ECO:0000313" key="6">
    <source>
        <dbReference type="EMBL" id="PJE62481.1"/>
    </source>
</evidence>
<dbReference type="PANTHER" id="PTHR13479">
    <property type="entry name" value="30S RIBOSOMAL PROTEIN S18"/>
    <property type="match status" value="1"/>
</dbReference>
<evidence type="ECO:0000256" key="5">
    <source>
        <dbReference type="RuleBase" id="RU003910"/>
    </source>
</evidence>
<dbReference type="InterPro" id="IPR036870">
    <property type="entry name" value="Ribosomal_bS18_sf"/>
</dbReference>
<dbReference type="Proteomes" id="UP000229554">
    <property type="component" value="Unassembled WGS sequence"/>
</dbReference>
<evidence type="ECO:0000313" key="7">
    <source>
        <dbReference type="Proteomes" id="UP000229554"/>
    </source>
</evidence>